<feature type="compositionally biased region" description="Basic and acidic residues" evidence="1">
    <location>
        <begin position="119"/>
        <end position="135"/>
    </location>
</feature>
<dbReference type="AlphaFoldDB" id="A0AAT9FQ37"/>
<protein>
    <submittedName>
        <fullName evidence="3">Uncharacterized protein</fullName>
    </submittedName>
</protein>
<keyword evidence="2" id="KW-0812">Transmembrane</keyword>
<keyword evidence="2" id="KW-1133">Transmembrane helix</keyword>
<proteinExistence type="predicted"/>
<gene>
    <name evidence="3" type="ORF">NT6N_31370</name>
</gene>
<accession>A0AAT9FQ37</accession>
<feature type="region of interest" description="Disordered" evidence="1">
    <location>
        <begin position="97"/>
        <end position="135"/>
    </location>
</feature>
<name>A0AAT9FQ37_9BACT</name>
<evidence type="ECO:0000313" key="3">
    <source>
        <dbReference type="EMBL" id="BDS08097.1"/>
    </source>
</evidence>
<feature type="transmembrane region" description="Helical" evidence="2">
    <location>
        <begin position="71"/>
        <end position="89"/>
    </location>
</feature>
<dbReference type="KEGG" id="osu:NT6N_31370"/>
<sequence>MQNENFKSENFKEVQDLIALKRYEQPDDAYFEEFLDEFHRRQRQELLQRSSRSLFFERVGTWFSGANKMRLLYGGGLAYAAFMLAFVLWPKQNDPAQLPTAPVEHLTPLGQPVPDEEGKDMLAPDKDKTPHREAY</sequence>
<evidence type="ECO:0000256" key="1">
    <source>
        <dbReference type="SAM" id="MobiDB-lite"/>
    </source>
</evidence>
<keyword evidence="2" id="KW-0472">Membrane</keyword>
<dbReference type="EMBL" id="AP026866">
    <property type="protein sequence ID" value="BDS08097.1"/>
    <property type="molecule type" value="Genomic_DNA"/>
</dbReference>
<evidence type="ECO:0000256" key="2">
    <source>
        <dbReference type="SAM" id="Phobius"/>
    </source>
</evidence>
<reference evidence="3" key="1">
    <citation type="submission" date="2024-07" db="EMBL/GenBank/DDBJ databases">
        <title>Complete genome sequence of Verrucomicrobiaceae bacterium NT6N.</title>
        <authorList>
            <person name="Huang C."/>
            <person name="Takami H."/>
            <person name="Hamasaki K."/>
        </authorList>
    </citation>
    <scope>NUCLEOTIDE SEQUENCE</scope>
    <source>
        <strain evidence="3">NT6N</strain>
    </source>
</reference>
<organism evidence="3">
    <name type="scientific">Oceaniferula spumae</name>
    <dbReference type="NCBI Taxonomy" id="2979115"/>
    <lineage>
        <taxon>Bacteria</taxon>
        <taxon>Pseudomonadati</taxon>
        <taxon>Verrucomicrobiota</taxon>
        <taxon>Verrucomicrobiia</taxon>
        <taxon>Verrucomicrobiales</taxon>
        <taxon>Verrucomicrobiaceae</taxon>
        <taxon>Oceaniferula</taxon>
    </lineage>
</organism>